<evidence type="ECO:0000313" key="7">
    <source>
        <dbReference type="Proteomes" id="UP000334990"/>
    </source>
</evidence>
<feature type="region of interest" description="Disordered" evidence="3">
    <location>
        <begin position="251"/>
        <end position="275"/>
    </location>
</feature>
<dbReference type="InterPro" id="IPR029000">
    <property type="entry name" value="Cyclophilin-like_dom_sf"/>
</dbReference>
<dbReference type="PANTHER" id="PTHR45625:SF3">
    <property type="entry name" value="PEPTIDYL-PROLYL CIS-TRANS ISOMERASE B-RELATED"/>
    <property type="match status" value="1"/>
</dbReference>
<keyword evidence="2" id="KW-0697">Rotamase</keyword>
<accession>A0A5M3W5C0</accession>
<feature type="domain" description="PPIase cyclophilin-type" evidence="5">
    <location>
        <begin position="123"/>
        <end position="271"/>
    </location>
</feature>
<feature type="transmembrane region" description="Helical" evidence="4">
    <location>
        <begin position="33"/>
        <end position="56"/>
    </location>
</feature>
<dbReference type="GO" id="GO:0003755">
    <property type="term" value="F:peptidyl-prolyl cis-trans isomerase activity"/>
    <property type="evidence" value="ECO:0007669"/>
    <property type="project" value="UniProtKB-UniRule"/>
</dbReference>
<comment type="function">
    <text evidence="1 2">PPIases accelerate the folding of proteins. It catalyzes the cis-trans isomerization of proline imidic peptide bonds in oligopeptides.</text>
</comment>
<dbReference type="InterPro" id="IPR044666">
    <property type="entry name" value="Cyclophilin_A-like"/>
</dbReference>
<name>A0A5M3W5C0_9ACTN</name>
<feature type="region of interest" description="Disordered" evidence="3">
    <location>
        <begin position="1"/>
        <end position="27"/>
    </location>
</feature>
<dbReference type="CDD" id="cd00317">
    <property type="entry name" value="cyclophilin"/>
    <property type="match status" value="1"/>
</dbReference>
<comment type="caution">
    <text evidence="6">The sequence shown here is derived from an EMBL/GenBank/DDBJ whole genome shotgun (WGS) entry which is preliminary data.</text>
</comment>
<dbReference type="PANTHER" id="PTHR45625">
    <property type="entry name" value="PEPTIDYL-PROLYL CIS-TRANS ISOMERASE-RELATED"/>
    <property type="match status" value="1"/>
</dbReference>
<sequence length="275" mass="28262">MVSGKDRQKQLAREHYERQQTTRVQRERAAKRTAAIGTTVGVLVVVGGIVAAATLLGGGDDEVTAATPTDTAVPSASAPAAGPKAYDPASGTCEYQPDGQAAKDVGQPPAKVAAQPATMTIKTSLGVIEASLDGAKAPCTVGSFQFLAEKKYFNDTKCHRLTTEGIKVLQCGDPTASGSGGPGYRFTDENLEGASYKRGVLAMANSGPGTNGSQFFIVYGDETDSLPDSYTPFGTITKGIELVDQVAKDGVEGGGGDGPPKTAVDIKDVTITGKS</sequence>
<evidence type="ECO:0000313" key="6">
    <source>
        <dbReference type="EMBL" id="GES03232.1"/>
    </source>
</evidence>
<comment type="similarity">
    <text evidence="2">Belongs to the cyclophilin-type PPIase family.</text>
</comment>
<feature type="region of interest" description="Disordered" evidence="3">
    <location>
        <begin position="66"/>
        <end position="110"/>
    </location>
</feature>
<comment type="catalytic activity">
    <reaction evidence="2">
        <text>[protein]-peptidylproline (omega=180) = [protein]-peptidylproline (omega=0)</text>
        <dbReference type="Rhea" id="RHEA:16237"/>
        <dbReference type="Rhea" id="RHEA-COMP:10747"/>
        <dbReference type="Rhea" id="RHEA-COMP:10748"/>
        <dbReference type="ChEBI" id="CHEBI:83833"/>
        <dbReference type="ChEBI" id="CHEBI:83834"/>
        <dbReference type="EC" id="5.2.1.8"/>
    </reaction>
</comment>
<feature type="compositionally biased region" description="Low complexity" evidence="3">
    <location>
        <begin position="66"/>
        <end position="85"/>
    </location>
</feature>
<dbReference type="Gene3D" id="2.40.100.10">
    <property type="entry name" value="Cyclophilin-like"/>
    <property type="match status" value="1"/>
</dbReference>
<dbReference type="OrthoDB" id="5507614at2"/>
<protein>
    <recommendedName>
        <fullName evidence="2">Peptidyl-prolyl cis-trans isomerase</fullName>
        <shortName evidence="2">PPIase</shortName>
        <ecNumber evidence="2">5.2.1.8</ecNumber>
    </recommendedName>
</protein>
<evidence type="ECO:0000256" key="2">
    <source>
        <dbReference type="RuleBase" id="RU363019"/>
    </source>
</evidence>
<evidence type="ECO:0000256" key="1">
    <source>
        <dbReference type="ARBA" id="ARBA00002388"/>
    </source>
</evidence>
<dbReference type="PRINTS" id="PR00153">
    <property type="entry name" value="CSAPPISMRASE"/>
</dbReference>
<dbReference type="PROSITE" id="PS50072">
    <property type="entry name" value="CSA_PPIASE_2"/>
    <property type="match status" value="1"/>
</dbReference>
<dbReference type="SUPFAM" id="SSF50891">
    <property type="entry name" value="Cyclophilin-like"/>
    <property type="match status" value="1"/>
</dbReference>
<evidence type="ECO:0000256" key="4">
    <source>
        <dbReference type="SAM" id="Phobius"/>
    </source>
</evidence>
<dbReference type="InterPro" id="IPR002130">
    <property type="entry name" value="Cyclophilin-type_PPIase_dom"/>
</dbReference>
<keyword evidence="7" id="KW-1185">Reference proteome</keyword>
<gene>
    <name evidence="6" type="primary">ppiB_2</name>
    <name evidence="6" type="ORF">Acor_52980</name>
</gene>
<reference evidence="6 7" key="1">
    <citation type="submission" date="2019-10" db="EMBL/GenBank/DDBJ databases">
        <title>Whole genome shotgun sequence of Acrocarpospora corrugata NBRC 13972.</title>
        <authorList>
            <person name="Ichikawa N."/>
            <person name="Kimura A."/>
            <person name="Kitahashi Y."/>
            <person name="Komaki H."/>
            <person name="Oguchi A."/>
        </authorList>
    </citation>
    <scope>NUCLEOTIDE SEQUENCE [LARGE SCALE GENOMIC DNA]</scope>
    <source>
        <strain evidence="6 7">NBRC 13972</strain>
    </source>
</reference>
<keyword evidence="2 6" id="KW-0413">Isomerase</keyword>
<dbReference type="AlphaFoldDB" id="A0A5M3W5C0"/>
<keyword evidence="4" id="KW-1133">Transmembrane helix</keyword>
<evidence type="ECO:0000259" key="5">
    <source>
        <dbReference type="PROSITE" id="PS50072"/>
    </source>
</evidence>
<organism evidence="6 7">
    <name type="scientific">Acrocarpospora corrugata</name>
    <dbReference type="NCBI Taxonomy" id="35763"/>
    <lineage>
        <taxon>Bacteria</taxon>
        <taxon>Bacillati</taxon>
        <taxon>Actinomycetota</taxon>
        <taxon>Actinomycetes</taxon>
        <taxon>Streptosporangiales</taxon>
        <taxon>Streptosporangiaceae</taxon>
        <taxon>Acrocarpospora</taxon>
    </lineage>
</organism>
<proteinExistence type="inferred from homology"/>
<keyword evidence="4" id="KW-0472">Membrane</keyword>
<evidence type="ECO:0000256" key="3">
    <source>
        <dbReference type="SAM" id="MobiDB-lite"/>
    </source>
</evidence>
<dbReference type="EC" id="5.2.1.8" evidence="2"/>
<keyword evidence="4" id="KW-0812">Transmembrane</keyword>
<dbReference type="EMBL" id="BLAD01000066">
    <property type="protein sequence ID" value="GES03232.1"/>
    <property type="molecule type" value="Genomic_DNA"/>
</dbReference>
<dbReference type="Pfam" id="PF00160">
    <property type="entry name" value="Pro_isomerase"/>
    <property type="match status" value="1"/>
</dbReference>
<dbReference type="Proteomes" id="UP000334990">
    <property type="component" value="Unassembled WGS sequence"/>
</dbReference>